<feature type="transmembrane region" description="Helical" evidence="1">
    <location>
        <begin position="58"/>
        <end position="80"/>
    </location>
</feature>
<sequence>MKNILFILLMLIFSILSIMLIGGYLYFSIFFLIFNLFICFFVVNNNSLSKNIITPQTILLLGFSTLIFGRFFAVLLNSSYLETLFCINFIFYYCSTENEIFRLFIYLHSILISFSLGFLFLPKVKKNIEKINYISKGKILILFVLGFLSIVYLIFDNFGKILLVLNSGYLALYDGQSEDYEAPISLVINSLAVSCLALLFALKKKDTQVNKYFIILFFLYIFKLMMAIGTGSRSHFIAGVILLIWYIFYDRTLNFKHYLLLLLSFFVTALGVNSLASLSGARVVNNVELGFLEKISFIFYNQGISLMVFDISLKYSDYPVLGYLKVILPGVQVLYSFFGVNERKDFNWSSYVVYNENISAYLNGNGLGWSLYSDFYAFSFGFLPIFCLLVFLFSRLIVKATYSNSLYYNGIVFVLVGTLFTINRSSVSGLIFIIIFYSVLYLFFVKSRVK</sequence>
<evidence type="ECO:0000313" key="3">
    <source>
        <dbReference type="Proteomes" id="UP000007094"/>
    </source>
</evidence>
<feature type="transmembrane region" description="Helical" evidence="1">
    <location>
        <begin position="100"/>
        <end position="121"/>
    </location>
</feature>
<keyword evidence="1" id="KW-0472">Membrane</keyword>
<dbReference type="EMBL" id="CP001182">
    <property type="protein sequence ID" value="ASF49878.1"/>
    <property type="molecule type" value="Genomic_DNA"/>
</dbReference>
<reference evidence="2 3" key="1">
    <citation type="journal article" date="2008" name="J. Bacteriol.">
        <title>Comparative genome sequence analysis of multidrug-resistant Acinetobacter baumannii.</title>
        <authorList>
            <person name="Adams M.D."/>
            <person name="Goglin K."/>
            <person name="Molyneaux N."/>
            <person name="Hujer K.M."/>
            <person name="Lavender H."/>
            <person name="Jamison J.J."/>
            <person name="MacDonald I.J."/>
            <person name="Martin K.M."/>
            <person name="Russo T."/>
            <person name="Campagnari A.A."/>
            <person name="Hujer A.M."/>
            <person name="Bonomo R.A."/>
            <person name="Gill S.R."/>
        </authorList>
    </citation>
    <scope>NUCLEOTIDE SEQUENCE [LARGE SCALE GENOMIC DNA]</scope>
    <source>
        <strain evidence="2 3">AB0057</strain>
    </source>
</reference>
<dbReference type="Pfam" id="PF14296">
    <property type="entry name" value="O-ag_pol_Wzy"/>
    <property type="match status" value="1"/>
</dbReference>
<keyword evidence="2" id="KW-0328">Glycosyltransferase</keyword>
<feature type="transmembrane region" description="Helical" evidence="1">
    <location>
        <begin position="406"/>
        <end position="422"/>
    </location>
</feature>
<dbReference type="InterPro" id="IPR029468">
    <property type="entry name" value="O-ag_pol_Wzy"/>
</dbReference>
<dbReference type="AlphaFoldDB" id="A0A7U5M001"/>
<feature type="transmembrane region" description="Helical" evidence="1">
    <location>
        <begin position="27"/>
        <end position="46"/>
    </location>
</feature>
<dbReference type="EC" id="2.4.1.292" evidence="2"/>
<feature type="transmembrane region" description="Helical" evidence="1">
    <location>
        <begin position="295"/>
        <end position="313"/>
    </location>
</feature>
<dbReference type="KEGG" id="abn:AB57_06100"/>
<feature type="transmembrane region" description="Helical" evidence="1">
    <location>
        <begin position="182"/>
        <end position="202"/>
    </location>
</feature>
<feature type="transmembrane region" description="Helical" evidence="1">
    <location>
        <begin position="209"/>
        <end position="228"/>
    </location>
</feature>
<keyword evidence="2" id="KW-0808">Transferase</keyword>
<feature type="transmembrane region" description="Helical" evidence="1">
    <location>
        <begin position="320"/>
        <end position="338"/>
    </location>
</feature>
<dbReference type="RefSeq" id="WP_071543527.1">
    <property type="nucleotide sequence ID" value="NC_011586.2"/>
</dbReference>
<feature type="transmembrane region" description="Helical" evidence="1">
    <location>
        <begin position="133"/>
        <end position="155"/>
    </location>
</feature>
<name>A0A7U5M001_ACIB5</name>
<gene>
    <name evidence="2" type="primary">wzy</name>
    <name evidence="2" type="ORF">AB57_06100</name>
</gene>
<dbReference type="Proteomes" id="UP000007094">
    <property type="component" value="Chromosome"/>
</dbReference>
<feature type="transmembrane region" description="Helical" evidence="1">
    <location>
        <begin position="375"/>
        <end position="394"/>
    </location>
</feature>
<protein>
    <submittedName>
        <fullName evidence="2">Wzy</fullName>
        <ecNumber evidence="2">2.4.1.292</ecNumber>
    </submittedName>
</protein>
<keyword evidence="1" id="KW-0812">Transmembrane</keyword>
<feature type="transmembrane region" description="Helical" evidence="1">
    <location>
        <begin position="428"/>
        <end position="445"/>
    </location>
</feature>
<keyword evidence="1" id="KW-1133">Transmembrane helix</keyword>
<proteinExistence type="predicted"/>
<dbReference type="GO" id="GO:0016757">
    <property type="term" value="F:glycosyltransferase activity"/>
    <property type="evidence" value="ECO:0007669"/>
    <property type="project" value="UniProtKB-KW"/>
</dbReference>
<evidence type="ECO:0000313" key="2">
    <source>
        <dbReference type="EMBL" id="ASF49878.1"/>
    </source>
</evidence>
<organism evidence="2 3">
    <name type="scientific">Acinetobacter baumannii (strain AB0057)</name>
    <dbReference type="NCBI Taxonomy" id="480119"/>
    <lineage>
        <taxon>Bacteria</taxon>
        <taxon>Pseudomonadati</taxon>
        <taxon>Pseudomonadota</taxon>
        <taxon>Gammaproteobacteria</taxon>
        <taxon>Moraxellales</taxon>
        <taxon>Moraxellaceae</taxon>
        <taxon>Acinetobacter</taxon>
        <taxon>Acinetobacter calcoaceticus/baumannii complex</taxon>
    </lineage>
</organism>
<feature type="transmembrane region" description="Helical" evidence="1">
    <location>
        <begin position="258"/>
        <end position="275"/>
    </location>
</feature>
<feature type="transmembrane region" description="Helical" evidence="1">
    <location>
        <begin position="234"/>
        <end position="249"/>
    </location>
</feature>
<accession>A0A7U5M001</accession>
<evidence type="ECO:0000256" key="1">
    <source>
        <dbReference type="SAM" id="Phobius"/>
    </source>
</evidence>